<dbReference type="Proteomes" id="UP000785679">
    <property type="component" value="Unassembled WGS sequence"/>
</dbReference>
<evidence type="ECO:0000313" key="12">
    <source>
        <dbReference type="Proteomes" id="UP000785679"/>
    </source>
</evidence>
<evidence type="ECO:0000256" key="9">
    <source>
        <dbReference type="ARBA" id="ARBA00048787"/>
    </source>
</evidence>
<comment type="cofactor">
    <cofactor evidence="1">
        <name>Zn(2+)</name>
        <dbReference type="ChEBI" id="CHEBI:29105"/>
    </cofactor>
</comment>
<dbReference type="GO" id="GO:0004000">
    <property type="term" value="F:adenosine deaminase activity"/>
    <property type="evidence" value="ECO:0007669"/>
    <property type="project" value="TreeGrafter"/>
</dbReference>
<evidence type="ECO:0000256" key="5">
    <source>
        <dbReference type="ARBA" id="ARBA00022726"/>
    </source>
</evidence>
<gene>
    <name evidence="11" type="ORF">FGO68_gene11474</name>
</gene>
<dbReference type="PANTHER" id="PTHR11409:SF42">
    <property type="entry name" value="ADENOSINE DEAMINASE-LIKE PROTEIN"/>
    <property type="match status" value="1"/>
</dbReference>
<sequence length="392" mass="43864">MEEQQFEEEVRKLMEEQLAKNAKAKAQVKKETPVDVQLIQELYQDCFALPKIELHAHIGGCLRPETFMELAMNKGVDIDHIDFYNVDIKGAFDIFKAVSQVLTDLSTLARVVKEVVADYAKQNCVYLELRSTPKIFPGSTSLKDYVDLVLTSIKQAEEEHDSKIRVRYIISINRFAPAEQAMQIATLALEYASDPYVVGVELSGDPRCGNFNDFIPALKLAKEGGLKISLHCSEMPEQAKETPAMFEFGPDRLGHCIFMTTEEIKETAAREIPVELCVSSNVATTQCGVPALLPHLHEFYSLNHNLVICCDDTMLFGTNISLEMFEFAKAVKATTQDLKSLLLRNAEKAIFAKDDETREWVKQQVAKFPVRGVSTASDGTLVQECEAVVVTE</sequence>
<dbReference type="SUPFAM" id="SSF51556">
    <property type="entry name" value="Metallo-dependent hydrolases"/>
    <property type="match status" value="1"/>
</dbReference>
<keyword evidence="12" id="KW-1185">Reference proteome</keyword>
<evidence type="ECO:0000256" key="4">
    <source>
        <dbReference type="ARBA" id="ARBA00022723"/>
    </source>
</evidence>
<comment type="similarity">
    <text evidence="3">Belongs to the metallo-dependent hydrolases superfamily. Adenosine and AMP deaminases family.</text>
</comment>
<protein>
    <recommendedName>
        <fullName evidence="10">Adenosine deaminase domain-containing protein</fullName>
    </recommendedName>
</protein>
<dbReference type="Gene3D" id="3.20.20.140">
    <property type="entry name" value="Metal-dependent hydrolases"/>
    <property type="match status" value="1"/>
</dbReference>
<dbReference type="UniPathway" id="UPA00606"/>
<dbReference type="OrthoDB" id="272271at2759"/>
<dbReference type="InterPro" id="IPR001365">
    <property type="entry name" value="A_deaminase_dom"/>
</dbReference>
<dbReference type="PANTHER" id="PTHR11409">
    <property type="entry name" value="ADENOSINE DEAMINASE"/>
    <property type="match status" value="1"/>
</dbReference>
<dbReference type="AlphaFoldDB" id="A0A8J8SVV2"/>
<dbReference type="GO" id="GO:0006166">
    <property type="term" value="P:purine ribonucleoside salvage"/>
    <property type="evidence" value="ECO:0007669"/>
    <property type="project" value="UniProtKB-KW"/>
</dbReference>
<keyword evidence="4" id="KW-0479">Metal-binding</keyword>
<organism evidence="11 12">
    <name type="scientific">Halteria grandinella</name>
    <dbReference type="NCBI Taxonomy" id="5974"/>
    <lineage>
        <taxon>Eukaryota</taxon>
        <taxon>Sar</taxon>
        <taxon>Alveolata</taxon>
        <taxon>Ciliophora</taxon>
        <taxon>Intramacronucleata</taxon>
        <taxon>Spirotrichea</taxon>
        <taxon>Stichotrichia</taxon>
        <taxon>Sporadotrichida</taxon>
        <taxon>Halteriidae</taxon>
        <taxon>Halteria</taxon>
    </lineage>
</organism>
<dbReference type="GO" id="GO:0006154">
    <property type="term" value="P:adenosine catabolic process"/>
    <property type="evidence" value="ECO:0007669"/>
    <property type="project" value="TreeGrafter"/>
</dbReference>
<keyword evidence="6" id="KW-0378">Hydrolase</keyword>
<keyword evidence="8" id="KW-0546">Nucleotide metabolism</keyword>
<feature type="domain" description="Adenosine deaminase" evidence="10">
    <location>
        <begin position="50"/>
        <end position="360"/>
    </location>
</feature>
<evidence type="ECO:0000256" key="2">
    <source>
        <dbReference type="ARBA" id="ARBA00005058"/>
    </source>
</evidence>
<reference evidence="11" key="1">
    <citation type="submission" date="2019-06" db="EMBL/GenBank/DDBJ databases">
        <authorList>
            <person name="Zheng W."/>
        </authorList>
    </citation>
    <scope>NUCLEOTIDE SEQUENCE</scope>
    <source>
        <strain evidence="11">QDHG01</strain>
    </source>
</reference>
<keyword evidence="7" id="KW-0862">Zinc</keyword>
<dbReference type="Pfam" id="PF00962">
    <property type="entry name" value="A_deaminase"/>
    <property type="match status" value="1"/>
</dbReference>
<comment type="catalytic activity">
    <reaction evidence="9">
        <text>N(6)-methyl-AMP + H2O + H(+) = IMP + methylamine</text>
        <dbReference type="Rhea" id="RHEA:16001"/>
        <dbReference type="ChEBI" id="CHEBI:15377"/>
        <dbReference type="ChEBI" id="CHEBI:15378"/>
        <dbReference type="ChEBI" id="CHEBI:58053"/>
        <dbReference type="ChEBI" id="CHEBI:59338"/>
        <dbReference type="ChEBI" id="CHEBI:144842"/>
    </reaction>
    <physiologicalReaction direction="left-to-right" evidence="9">
        <dbReference type="Rhea" id="RHEA:16002"/>
    </physiologicalReaction>
</comment>
<evidence type="ECO:0000256" key="8">
    <source>
        <dbReference type="ARBA" id="ARBA00023080"/>
    </source>
</evidence>
<evidence type="ECO:0000256" key="1">
    <source>
        <dbReference type="ARBA" id="ARBA00001947"/>
    </source>
</evidence>
<dbReference type="GO" id="GO:0046103">
    <property type="term" value="P:inosine biosynthetic process"/>
    <property type="evidence" value="ECO:0007669"/>
    <property type="project" value="TreeGrafter"/>
</dbReference>
<name>A0A8J8SVV2_HALGN</name>
<evidence type="ECO:0000259" key="10">
    <source>
        <dbReference type="Pfam" id="PF00962"/>
    </source>
</evidence>
<dbReference type="EMBL" id="RRYP01020996">
    <property type="protein sequence ID" value="TNV72782.1"/>
    <property type="molecule type" value="Genomic_DNA"/>
</dbReference>
<accession>A0A8J8SVV2</accession>
<dbReference type="InterPro" id="IPR032466">
    <property type="entry name" value="Metal_Hydrolase"/>
</dbReference>
<evidence type="ECO:0000256" key="3">
    <source>
        <dbReference type="ARBA" id="ARBA00006676"/>
    </source>
</evidence>
<comment type="pathway">
    <text evidence="2">Purine metabolism; purine nucleoside salvage.</text>
</comment>
<dbReference type="GO" id="GO:0009117">
    <property type="term" value="P:nucleotide metabolic process"/>
    <property type="evidence" value="ECO:0007669"/>
    <property type="project" value="UniProtKB-KW"/>
</dbReference>
<dbReference type="GO" id="GO:0046872">
    <property type="term" value="F:metal ion binding"/>
    <property type="evidence" value="ECO:0007669"/>
    <property type="project" value="UniProtKB-KW"/>
</dbReference>
<comment type="caution">
    <text evidence="11">The sequence shown here is derived from an EMBL/GenBank/DDBJ whole genome shotgun (WGS) entry which is preliminary data.</text>
</comment>
<evidence type="ECO:0000256" key="6">
    <source>
        <dbReference type="ARBA" id="ARBA00022801"/>
    </source>
</evidence>
<keyword evidence="5" id="KW-0660">Purine salvage</keyword>
<evidence type="ECO:0000313" key="11">
    <source>
        <dbReference type="EMBL" id="TNV72782.1"/>
    </source>
</evidence>
<proteinExistence type="inferred from homology"/>
<evidence type="ECO:0000256" key="7">
    <source>
        <dbReference type="ARBA" id="ARBA00022833"/>
    </source>
</evidence>
<dbReference type="InterPro" id="IPR006330">
    <property type="entry name" value="Ado/ade_deaminase"/>
</dbReference>